<sequence>MNETELEMSDSSSSYYSSLPDLILQIVPSRRDDDESKEFYEKLERDLLEAREKNWQEEWICEDVSDGKDDDDTGFNIQQRTVEEQSDESADYGLEVTRDSSVAELNTMRRGSIFKGTVGPETLSHATPEVMRAEKDRLTHFDVAVGESEKSFREYVALRKLSEVSLMSINSSSRPNSEIPMNSSNELLASISKNASVVVVRGSAVERISMKRVSEASLESSEEAPTKKSRVSPATKFRSPPRESVAITRESVAITRESRERSVDILFELSKKRQSDVIQVASRLVSDKMCNDLLTLAHIAIEEARKSTAESLRLTSMDKSNESRLITSPMTKSMDVSPATSLLSHRRSGTSRRTHRSSTSGSDTISLYSMATQTPFQEQNDSLNFLRNCLIGEPVLECDFRQYPFIFYATLQ</sequence>
<dbReference type="Proteomes" id="UP000324832">
    <property type="component" value="Unassembled WGS sequence"/>
</dbReference>
<feature type="region of interest" description="Disordered" evidence="1">
    <location>
        <begin position="212"/>
        <end position="243"/>
    </location>
</feature>
<evidence type="ECO:0000256" key="1">
    <source>
        <dbReference type="SAM" id="MobiDB-lite"/>
    </source>
</evidence>
<keyword evidence="3" id="KW-1185">Reference proteome</keyword>
<organism evidence="2 3">
    <name type="scientific">Leptidea sinapis</name>
    <dbReference type="NCBI Taxonomy" id="189913"/>
    <lineage>
        <taxon>Eukaryota</taxon>
        <taxon>Metazoa</taxon>
        <taxon>Ecdysozoa</taxon>
        <taxon>Arthropoda</taxon>
        <taxon>Hexapoda</taxon>
        <taxon>Insecta</taxon>
        <taxon>Pterygota</taxon>
        <taxon>Neoptera</taxon>
        <taxon>Endopterygota</taxon>
        <taxon>Lepidoptera</taxon>
        <taxon>Glossata</taxon>
        <taxon>Ditrysia</taxon>
        <taxon>Papilionoidea</taxon>
        <taxon>Pieridae</taxon>
        <taxon>Dismorphiinae</taxon>
        <taxon>Leptidea</taxon>
    </lineage>
</organism>
<protein>
    <submittedName>
        <fullName evidence="2">Uncharacterized protein</fullName>
    </submittedName>
</protein>
<feature type="compositionally biased region" description="Basic residues" evidence="1">
    <location>
        <begin position="344"/>
        <end position="356"/>
    </location>
</feature>
<reference evidence="2 3" key="1">
    <citation type="submission" date="2017-07" db="EMBL/GenBank/DDBJ databases">
        <authorList>
            <person name="Talla V."/>
            <person name="Backstrom N."/>
        </authorList>
    </citation>
    <scope>NUCLEOTIDE SEQUENCE [LARGE SCALE GENOMIC DNA]</scope>
</reference>
<accession>A0A5E4QMJ6</accession>
<dbReference type="AlphaFoldDB" id="A0A5E4QMJ6"/>
<evidence type="ECO:0000313" key="2">
    <source>
        <dbReference type="EMBL" id="VVC99202.1"/>
    </source>
</evidence>
<dbReference type="EMBL" id="FZQP02004000">
    <property type="protein sequence ID" value="VVC99202.1"/>
    <property type="molecule type" value="Genomic_DNA"/>
</dbReference>
<gene>
    <name evidence="2" type="ORF">LSINAPIS_LOCUS10127</name>
</gene>
<feature type="region of interest" description="Disordered" evidence="1">
    <location>
        <begin position="330"/>
        <end position="364"/>
    </location>
</feature>
<name>A0A5E4QMJ6_9NEOP</name>
<evidence type="ECO:0000313" key="3">
    <source>
        <dbReference type="Proteomes" id="UP000324832"/>
    </source>
</evidence>
<proteinExistence type="predicted"/>